<dbReference type="GO" id="GO:0016887">
    <property type="term" value="F:ATP hydrolysis activity"/>
    <property type="evidence" value="ECO:0007669"/>
    <property type="project" value="InterPro"/>
</dbReference>
<evidence type="ECO:0000256" key="2">
    <source>
        <dbReference type="ARBA" id="ARBA00022448"/>
    </source>
</evidence>
<organism evidence="6 7">
    <name type="scientific">Desulfonatronospira thiodismutans ASO3-1</name>
    <dbReference type="NCBI Taxonomy" id="555779"/>
    <lineage>
        <taxon>Bacteria</taxon>
        <taxon>Pseudomonadati</taxon>
        <taxon>Thermodesulfobacteriota</taxon>
        <taxon>Desulfovibrionia</taxon>
        <taxon>Desulfovibrionales</taxon>
        <taxon>Desulfonatronovibrionaceae</taxon>
        <taxon>Desulfonatronospira</taxon>
    </lineage>
</organism>
<reference evidence="6" key="1">
    <citation type="submission" date="2010-05" db="EMBL/GenBank/DDBJ databases">
        <title>The draft genome of Desulfonatronospira thiodismutans ASO3-1.</title>
        <authorList>
            <consortium name="US DOE Joint Genome Institute (JGI-PGF)"/>
            <person name="Lucas S."/>
            <person name="Copeland A."/>
            <person name="Lapidus A."/>
            <person name="Cheng J.-F."/>
            <person name="Bruce D."/>
            <person name="Goodwin L."/>
            <person name="Pitluck S."/>
            <person name="Chertkov O."/>
            <person name="Brettin T."/>
            <person name="Detter J.C."/>
            <person name="Han C."/>
            <person name="Land M.L."/>
            <person name="Hauser L."/>
            <person name="Kyrpides N."/>
            <person name="Mikhailova N."/>
            <person name="Muyzer G."/>
            <person name="Woyke T."/>
        </authorList>
    </citation>
    <scope>NUCLEOTIDE SEQUENCE [LARGE SCALE GENOMIC DNA]</scope>
    <source>
        <strain evidence="6">ASO3-1</strain>
    </source>
</reference>
<dbReference type="Pfam" id="PF00005">
    <property type="entry name" value="ABC_tran"/>
    <property type="match status" value="1"/>
</dbReference>
<keyword evidence="3" id="KW-0547">Nucleotide-binding</keyword>
<dbReference type="InterPro" id="IPR003439">
    <property type="entry name" value="ABC_transporter-like_ATP-bd"/>
</dbReference>
<dbReference type="PROSITE" id="PS00211">
    <property type="entry name" value="ABC_TRANSPORTER_1"/>
    <property type="match status" value="1"/>
</dbReference>
<keyword evidence="4" id="KW-0067">ATP-binding</keyword>
<dbReference type="PROSITE" id="PS50893">
    <property type="entry name" value="ABC_TRANSPORTER_2"/>
    <property type="match status" value="1"/>
</dbReference>
<dbReference type="AlphaFoldDB" id="D6SMT5"/>
<dbReference type="CDD" id="cd03235">
    <property type="entry name" value="ABC_Metallic_Cations"/>
    <property type="match status" value="1"/>
</dbReference>
<dbReference type="PANTHER" id="PTHR42734">
    <property type="entry name" value="METAL TRANSPORT SYSTEM ATP-BINDING PROTEIN TM_0124-RELATED"/>
    <property type="match status" value="1"/>
</dbReference>
<gene>
    <name evidence="6" type="ORF">Dthio_PD3438</name>
</gene>
<feature type="domain" description="ABC transporter" evidence="5">
    <location>
        <begin position="6"/>
        <end position="244"/>
    </location>
</feature>
<evidence type="ECO:0000313" key="6">
    <source>
        <dbReference type="EMBL" id="EFI35996.1"/>
    </source>
</evidence>
<dbReference type="Gene3D" id="3.40.50.300">
    <property type="entry name" value="P-loop containing nucleotide triphosphate hydrolases"/>
    <property type="match status" value="1"/>
</dbReference>
<dbReference type="SMART" id="SM00382">
    <property type="entry name" value="AAA"/>
    <property type="match status" value="1"/>
</dbReference>
<dbReference type="OrthoDB" id="9809450at2"/>
<dbReference type="EMBL" id="ACJN02000001">
    <property type="protein sequence ID" value="EFI35996.1"/>
    <property type="molecule type" value="Genomic_DNA"/>
</dbReference>
<comment type="caution">
    <text evidence="6">The sequence shown here is derived from an EMBL/GenBank/DDBJ whole genome shotgun (WGS) entry which is preliminary data.</text>
</comment>
<dbReference type="SUPFAM" id="SSF52540">
    <property type="entry name" value="P-loop containing nucleoside triphosphate hydrolases"/>
    <property type="match status" value="1"/>
</dbReference>
<keyword evidence="7" id="KW-1185">Reference proteome</keyword>
<dbReference type="PANTHER" id="PTHR42734:SF17">
    <property type="entry name" value="METAL TRANSPORT SYSTEM ATP-BINDING PROTEIN TM_0124-RELATED"/>
    <property type="match status" value="1"/>
</dbReference>
<sequence length="252" mass="28019">MNENAIEIQDLSFAYNHHPVLEDVNMQVKQAEFLAVLGPNGGGKTTLMRILLGILQPSRGIIRVLGKPPGALPHLVGYVPQSQSGADKFPITVHETVLVGRLGHLGRWRRFTARDSDLARQALEQVGMQDFSGRNIGSLSGGQRQRVLIARALVARPQILFLDEPTAAVDQAFHTRFYDLLKELNDRGTTILVISHDLSVLSSHVKAVACVNRSLYYHDAAEISKEMLEKVYHCPVELITHGDVPHRVLRHH</sequence>
<proteinExistence type="inferred from homology"/>
<dbReference type="eggNOG" id="COG1121">
    <property type="taxonomic scope" value="Bacteria"/>
</dbReference>
<comment type="similarity">
    <text evidence="1">Belongs to the ABC transporter superfamily.</text>
</comment>
<name>D6SMT5_9BACT</name>
<evidence type="ECO:0000259" key="5">
    <source>
        <dbReference type="PROSITE" id="PS50893"/>
    </source>
</evidence>
<evidence type="ECO:0000256" key="3">
    <source>
        <dbReference type="ARBA" id="ARBA00022741"/>
    </source>
</evidence>
<dbReference type="GO" id="GO:0005524">
    <property type="term" value="F:ATP binding"/>
    <property type="evidence" value="ECO:0007669"/>
    <property type="project" value="UniProtKB-KW"/>
</dbReference>
<dbReference type="InterPro" id="IPR027417">
    <property type="entry name" value="P-loop_NTPase"/>
</dbReference>
<evidence type="ECO:0000256" key="1">
    <source>
        <dbReference type="ARBA" id="ARBA00005417"/>
    </source>
</evidence>
<evidence type="ECO:0000256" key="4">
    <source>
        <dbReference type="ARBA" id="ARBA00022840"/>
    </source>
</evidence>
<dbReference type="Proteomes" id="UP000005496">
    <property type="component" value="Unassembled WGS sequence"/>
</dbReference>
<dbReference type="FunFam" id="3.40.50.300:FF:000134">
    <property type="entry name" value="Iron-enterobactin ABC transporter ATP-binding protein"/>
    <property type="match status" value="1"/>
</dbReference>
<dbReference type="InterPro" id="IPR050153">
    <property type="entry name" value="Metal_Ion_Import_ABC"/>
</dbReference>
<dbReference type="RefSeq" id="WP_008869124.1">
    <property type="nucleotide sequence ID" value="NZ_ACJN02000001.1"/>
</dbReference>
<accession>D6SMT5</accession>
<protein>
    <submittedName>
        <fullName evidence="6">ABC transporter related protein</fullName>
    </submittedName>
</protein>
<dbReference type="InterPro" id="IPR017871">
    <property type="entry name" value="ABC_transporter-like_CS"/>
</dbReference>
<dbReference type="InterPro" id="IPR003593">
    <property type="entry name" value="AAA+_ATPase"/>
</dbReference>
<evidence type="ECO:0000313" key="7">
    <source>
        <dbReference type="Proteomes" id="UP000005496"/>
    </source>
</evidence>
<keyword evidence="2" id="KW-0813">Transport</keyword>